<dbReference type="PANTHER" id="PTHR47894:SF4">
    <property type="entry name" value="HTH-TYPE TRANSCRIPTIONAL REGULATOR GADX"/>
    <property type="match status" value="1"/>
</dbReference>
<accession>A0ABX8P7N6</accession>
<dbReference type="Proteomes" id="UP000886848">
    <property type="component" value="Chromosome"/>
</dbReference>
<evidence type="ECO:0000259" key="2">
    <source>
        <dbReference type="PROSITE" id="PS01124"/>
    </source>
</evidence>
<protein>
    <submittedName>
        <fullName evidence="3">AraC family transcriptional regulator</fullName>
    </submittedName>
</protein>
<evidence type="ECO:0000256" key="1">
    <source>
        <dbReference type="ARBA" id="ARBA00023125"/>
    </source>
</evidence>
<proteinExistence type="predicted"/>
<sequence length="340" mass="38358">MTLHHCHTIYAENFFTQHAELFSPYLTAVGLSREILHSPGYEIPLSQYVALWEILGKEISPNIGLQVGLLTNCHGWGVWGHAVRSAPTMQLVLHCLSHFIGVLTQGVRLDITKSDKFIGIGYQVVDPLIIQRRQDSEFSIASGLSLIREVTGCPDLLPIRVEFEHSASGDLNIYREIFNCPVLFNRPENRLFFSTSLLEMPVRTADIRLFQALEVFLEQRRVMRTGPNDLLNGLLRHVADSLSSGCPSIEQIAASMNMGVRTLQRRLADHDLDFSHLVEAVRRSLAENYVSCSTHSITEIALLLGYTEASSFSRAFRRWMQLTPQQYRQQVQVKPSLIGA</sequence>
<dbReference type="InterPro" id="IPR032687">
    <property type="entry name" value="AraC-type_N"/>
</dbReference>
<keyword evidence="1" id="KW-0238">DNA-binding</keyword>
<reference evidence="3" key="1">
    <citation type="journal article" date="2021" name="Microorganisms">
        <title>The Ever-Expanding Pseudomonas Genus: Description of 43 New Species and Partition of the Pseudomonas putida Group.</title>
        <authorList>
            <person name="Girard L."/>
            <person name="Lood C."/>
            <person name="Hofte M."/>
            <person name="Vandamme P."/>
            <person name="Rokni-Zadeh H."/>
            <person name="van Noort V."/>
            <person name="Lavigne R."/>
            <person name="De Mot R."/>
        </authorList>
    </citation>
    <scope>NUCLEOTIDE SEQUENCE</scope>
    <source>
        <strain evidence="3">SWRI132</strain>
    </source>
</reference>
<evidence type="ECO:0000313" key="3">
    <source>
        <dbReference type="EMBL" id="QXH70013.1"/>
    </source>
</evidence>
<dbReference type="SMART" id="SM00342">
    <property type="entry name" value="HTH_ARAC"/>
    <property type="match status" value="1"/>
</dbReference>
<organism evidence="3 4">
    <name type="scientific">Pseudomonas asgharzadehiana</name>
    <dbReference type="NCBI Taxonomy" id="2842349"/>
    <lineage>
        <taxon>Bacteria</taxon>
        <taxon>Pseudomonadati</taxon>
        <taxon>Pseudomonadota</taxon>
        <taxon>Gammaproteobacteria</taxon>
        <taxon>Pseudomonadales</taxon>
        <taxon>Pseudomonadaceae</taxon>
        <taxon>Pseudomonas</taxon>
    </lineage>
</organism>
<feature type="domain" description="HTH araC/xylS-type" evidence="2">
    <location>
        <begin position="232"/>
        <end position="330"/>
    </location>
</feature>
<dbReference type="Pfam" id="PF12625">
    <property type="entry name" value="Arabinose_bd"/>
    <property type="match status" value="1"/>
</dbReference>
<dbReference type="PROSITE" id="PS01124">
    <property type="entry name" value="HTH_ARAC_FAMILY_2"/>
    <property type="match status" value="1"/>
</dbReference>
<gene>
    <name evidence="3" type="ORF">KSS96_11040</name>
</gene>
<name>A0ABX8P7N6_9PSED</name>
<dbReference type="PANTHER" id="PTHR47894">
    <property type="entry name" value="HTH-TYPE TRANSCRIPTIONAL REGULATOR GADX"/>
    <property type="match status" value="1"/>
</dbReference>
<dbReference type="EMBL" id="CP077079">
    <property type="protein sequence ID" value="QXH70013.1"/>
    <property type="molecule type" value="Genomic_DNA"/>
</dbReference>
<dbReference type="InterPro" id="IPR018060">
    <property type="entry name" value="HTH_AraC"/>
</dbReference>
<dbReference type="Pfam" id="PF12833">
    <property type="entry name" value="HTH_18"/>
    <property type="match status" value="1"/>
</dbReference>
<evidence type="ECO:0000313" key="4">
    <source>
        <dbReference type="Proteomes" id="UP000886848"/>
    </source>
</evidence>
<keyword evidence="4" id="KW-1185">Reference proteome</keyword>